<dbReference type="InterPro" id="IPR010977">
    <property type="entry name" value="Aromatic_deC"/>
</dbReference>
<keyword evidence="4 6" id="KW-0663">Pyridoxal phosphate</keyword>
<evidence type="ECO:0000313" key="7">
    <source>
        <dbReference type="EMBL" id="GAA4332636.1"/>
    </source>
</evidence>
<dbReference type="EMBL" id="BAABGY010000007">
    <property type="protein sequence ID" value="GAA4332636.1"/>
    <property type="molecule type" value="Genomic_DNA"/>
</dbReference>
<dbReference type="InterPro" id="IPR015421">
    <property type="entry name" value="PyrdxlP-dep_Trfase_major"/>
</dbReference>
<accession>A0ABP8H0I7</accession>
<protein>
    <submittedName>
        <fullName evidence="7">Pyridoxal-dependent decarboxylase</fullName>
    </submittedName>
</protein>
<dbReference type="InterPro" id="IPR015422">
    <property type="entry name" value="PyrdxlP-dep_Trfase_small"/>
</dbReference>
<dbReference type="Proteomes" id="UP001501725">
    <property type="component" value="Unassembled WGS sequence"/>
</dbReference>
<dbReference type="InterPro" id="IPR015424">
    <property type="entry name" value="PyrdxlP-dep_Trfase"/>
</dbReference>
<gene>
    <name evidence="7" type="ORF">GCM10023184_25350</name>
</gene>
<evidence type="ECO:0000256" key="1">
    <source>
        <dbReference type="ARBA" id="ARBA00001933"/>
    </source>
</evidence>
<dbReference type="Gene3D" id="3.40.640.10">
    <property type="entry name" value="Type I PLP-dependent aspartate aminotransferase-like (Major domain)"/>
    <property type="match status" value="1"/>
</dbReference>
<comment type="caution">
    <text evidence="7">The sequence shown here is derived from an EMBL/GenBank/DDBJ whole genome shotgun (WGS) entry which is preliminary data.</text>
</comment>
<sequence length="473" mass="50632">MHPTLAKDFESLPSLLYQAMSLSADYLDGLNEHPVSRPAPVTAETTLPEDGVGTTGALKAFYATHANTVVASSGPRYWGFVTGGTTPAAIAGDWLSTVFDQNTQSTKGPGGSTAAVEVETIGLLLDLLGLPATFQGGFVTGATMANFTGLAVARQWAGRQLGFDAARSGVQPGIVVLSATPHSSAVKALSLLGLGSSNIIPLRTLDADREALDPADLEEKLEQYKHSAVILVSSGGTVNSVDFDDMTAIAGLRGRYRFYWHVDAAFGAFAALSPGHRPLLEGWDAADSIAVDCHKWMNVPYDSAFYLVRKEHASLQVQTFQNSNAPYLGDPEADFTYLNFGPENSRRFRALPVWISLQAYGRSGFRWMVEHSIERAQSFARRLAGETPFRVCAPVHLNVVCFTIPGADAGALTAVLDILNARGRVFFTPSAYRGTPCIRAAFVNWRTTEPDIDIAIGELRAAAGQLSGTATED</sequence>
<proteinExistence type="inferred from homology"/>
<evidence type="ECO:0000256" key="6">
    <source>
        <dbReference type="RuleBase" id="RU000382"/>
    </source>
</evidence>
<dbReference type="PRINTS" id="PR00800">
    <property type="entry name" value="YHDCRBOXLASE"/>
</dbReference>
<evidence type="ECO:0000256" key="4">
    <source>
        <dbReference type="ARBA" id="ARBA00022898"/>
    </source>
</evidence>
<dbReference type="PANTHER" id="PTHR11999">
    <property type="entry name" value="GROUP II PYRIDOXAL-5-PHOSPHATE DECARBOXYLASE"/>
    <property type="match status" value="1"/>
</dbReference>
<dbReference type="RefSeq" id="WP_345256117.1">
    <property type="nucleotide sequence ID" value="NZ_BAABGY010000007.1"/>
</dbReference>
<name>A0ABP8H0I7_9BACT</name>
<evidence type="ECO:0000256" key="5">
    <source>
        <dbReference type="ARBA" id="ARBA00023239"/>
    </source>
</evidence>
<comment type="similarity">
    <text evidence="2 6">Belongs to the group II decarboxylase family.</text>
</comment>
<evidence type="ECO:0000256" key="3">
    <source>
        <dbReference type="ARBA" id="ARBA00022793"/>
    </source>
</evidence>
<comment type="cofactor">
    <cofactor evidence="1 6">
        <name>pyridoxal 5'-phosphate</name>
        <dbReference type="ChEBI" id="CHEBI:597326"/>
    </cofactor>
</comment>
<keyword evidence="5 6" id="KW-0456">Lyase</keyword>
<dbReference type="Gene3D" id="3.90.1150.10">
    <property type="entry name" value="Aspartate Aminotransferase, domain 1"/>
    <property type="match status" value="1"/>
</dbReference>
<keyword evidence="8" id="KW-1185">Reference proteome</keyword>
<organism evidence="7 8">
    <name type="scientific">Flaviaesturariibacter amylovorans</name>
    <dbReference type="NCBI Taxonomy" id="1084520"/>
    <lineage>
        <taxon>Bacteria</taxon>
        <taxon>Pseudomonadati</taxon>
        <taxon>Bacteroidota</taxon>
        <taxon>Chitinophagia</taxon>
        <taxon>Chitinophagales</taxon>
        <taxon>Chitinophagaceae</taxon>
        <taxon>Flaviaestuariibacter</taxon>
    </lineage>
</organism>
<evidence type="ECO:0000256" key="2">
    <source>
        <dbReference type="ARBA" id="ARBA00009533"/>
    </source>
</evidence>
<dbReference type="InterPro" id="IPR002129">
    <property type="entry name" value="PyrdxlP-dep_de-COase"/>
</dbReference>
<keyword evidence="3" id="KW-0210">Decarboxylase</keyword>
<dbReference type="SUPFAM" id="SSF53383">
    <property type="entry name" value="PLP-dependent transferases"/>
    <property type="match status" value="1"/>
</dbReference>
<dbReference type="Pfam" id="PF00282">
    <property type="entry name" value="Pyridoxal_deC"/>
    <property type="match status" value="1"/>
</dbReference>
<evidence type="ECO:0000313" key="8">
    <source>
        <dbReference type="Proteomes" id="UP001501725"/>
    </source>
</evidence>
<dbReference type="PANTHER" id="PTHR11999:SF70">
    <property type="entry name" value="MIP05841P"/>
    <property type="match status" value="1"/>
</dbReference>
<reference evidence="8" key="1">
    <citation type="journal article" date="2019" name="Int. J. Syst. Evol. Microbiol.">
        <title>The Global Catalogue of Microorganisms (GCM) 10K type strain sequencing project: providing services to taxonomists for standard genome sequencing and annotation.</title>
        <authorList>
            <consortium name="The Broad Institute Genomics Platform"/>
            <consortium name="The Broad Institute Genome Sequencing Center for Infectious Disease"/>
            <person name="Wu L."/>
            <person name="Ma J."/>
        </authorList>
    </citation>
    <scope>NUCLEOTIDE SEQUENCE [LARGE SCALE GENOMIC DNA]</scope>
    <source>
        <strain evidence="8">JCM 17919</strain>
    </source>
</reference>